<proteinExistence type="predicted"/>
<dbReference type="Gene3D" id="3.30.420.40">
    <property type="match status" value="2"/>
</dbReference>
<sequence length="585" mass="64759">MVRKLKDEQMPRPTMSESDEKLVIALDFGTTYSGVAFCFANQDNTKPAAIMDWPGDHGISVPKIPTVVAYGKQPHGFFKWGASVAELDTGIIGIKLLLDPEQERPTYLPSTNAQRDIRMLPKQPVEIAADFMGAIYKHALDEISKTVPKAYMDLCSKEFVLSVPAVWSDAAKNATLLAAKRAGIHPVTLIKEPEAAALHTVKTLDFSIKKGDAFVVCDAGGGTVDLISYEVHQVVPNLQVKEIVPGTGGMAGSMGLNQRFAQAVQNLIGDEQWFPLKKSKAWAIAQRQFDQEVKKAFRGDPDEEYFVNFPMADLEDDPQSGLVSNTWRMTGSDLARIFNPLIEDVLKLIELQVQASKLKRPGTGVSGIMLVGGFGSSRYLMLRAKSRFPDIQVLQPQDAWAAIVKGAVLSKIPGQASVMSTSSTKHYGTSMDALYSSAKDWGQPTFIRRDGSTGVEKVSFLTLMAWFINKGEDIQRDHKIKFSFFRTLEKGYTNPELIFRDKLYECQDSLAPIYPSAARNMRENCSVRADLTSIPKSYLIKKKDPHGVAYYEVHYNLVISLESAIMTFSLEVDGKTMGSVNVDYK</sequence>
<dbReference type="PANTHER" id="PTHR14187">
    <property type="entry name" value="ALPHA KINASE/ELONGATION FACTOR 2 KINASE"/>
    <property type="match status" value="1"/>
</dbReference>
<dbReference type="Gene3D" id="3.90.640.10">
    <property type="entry name" value="Actin, Chain A, domain 4"/>
    <property type="match status" value="1"/>
</dbReference>
<dbReference type="EMBL" id="JELW01000002">
    <property type="protein sequence ID" value="EXV04413.1"/>
    <property type="molecule type" value="Genomic_DNA"/>
</dbReference>
<dbReference type="GO" id="GO:0005524">
    <property type="term" value="F:ATP binding"/>
    <property type="evidence" value="ECO:0007669"/>
    <property type="project" value="UniProtKB-KW"/>
</dbReference>
<dbReference type="GO" id="GO:0140662">
    <property type="term" value="F:ATP-dependent protein folding chaperone"/>
    <property type="evidence" value="ECO:0007669"/>
    <property type="project" value="InterPro"/>
</dbReference>
<dbReference type="PANTHER" id="PTHR14187:SF5">
    <property type="entry name" value="HEAT SHOCK 70 KDA PROTEIN 12A"/>
    <property type="match status" value="1"/>
</dbReference>
<organism evidence="3 4">
    <name type="scientific">Metarhizium robertsii</name>
    <dbReference type="NCBI Taxonomy" id="568076"/>
    <lineage>
        <taxon>Eukaryota</taxon>
        <taxon>Fungi</taxon>
        <taxon>Dikarya</taxon>
        <taxon>Ascomycota</taxon>
        <taxon>Pezizomycotina</taxon>
        <taxon>Sordariomycetes</taxon>
        <taxon>Hypocreomycetidae</taxon>
        <taxon>Hypocreales</taxon>
        <taxon>Clavicipitaceae</taxon>
        <taxon>Metarhizium</taxon>
    </lineage>
</organism>
<dbReference type="AlphaFoldDB" id="A0A0A1V4A7"/>
<name>A0A0A1V4A7_9HYPO</name>
<protein>
    <submittedName>
        <fullName evidence="3">Hsp70 family protein</fullName>
    </submittedName>
</protein>
<dbReference type="Proteomes" id="UP000030151">
    <property type="component" value="Unassembled WGS sequence"/>
</dbReference>
<evidence type="ECO:0000313" key="4">
    <source>
        <dbReference type="Proteomes" id="UP000030151"/>
    </source>
</evidence>
<keyword evidence="1" id="KW-0547">Nucleotide-binding</keyword>
<dbReference type="eggNOG" id="KOG0101">
    <property type="taxonomic scope" value="Eukaryota"/>
</dbReference>
<evidence type="ECO:0000256" key="2">
    <source>
        <dbReference type="ARBA" id="ARBA00022840"/>
    </source>
</evidence>
<accession>A0A0A1V4A7</accession>
<dbReference type="Pfam" id="PF00012">
    <property type="entry name" value="HSP70"/>
    <property type="match status" value="1"/>
</dbReference>
<dbReference type="InterPro" id="IPR043129">
    <property type="entry name" value="ATPase_NBD"/>
</dbReference>
<keyword evidence="2" id="KW-0067">ATP-binding</keyword>
<dbReference type="CDD" id="cd10170">
    <property type="entry name" value="ASKHA_NBD_HSP70"/>
    <property type="match status" value="1"/>
</dbReference>
<gene>
    <name evidence="3" type="ORF">X797_002086</name>
</gene>
<reference evidence="3 4" key="1">
    <citation type="submission" date="2014-02" db="EMBL/GenBank/DDBJ databases">
        <title>The genome sequence of the entomopathogenic fungus Metarhizium robertsii ARSEF 2575.</title>
        <authorList>
            <person name="Giuliano Garisto Donzelli B."/>
            <person name="Roe B.A."/>
            <person name="Macmil S.L."/>
            <person name="Krasnoff S.B."/>
            <person name="Gibson D.M."/>
        </authorList>
    </citation>
    <scope>NUCLEOTIDE SEQUENCE [LARGE SCALE GENOMIC DNA]</scope>
    <source>
        <strain evidence="3 4">ARSEF 2575</strain>
    </source>
</reference>
<comment type="caution">
    <text evidence="3">The sequence shown here is derived from an EMBL/GenBank/DDBJ whole genome shotgun (WGS) entry which is preliminary data.</text>
</comment>
<evidence type="ECO:0000313" key="3">
    <source>
        <dbReference type="EMBL" id="EXV04413.1"/>
    </source>
</evidence>
<dbReference type="InterPro" id="IPR013126">
    <property type="entry name" value="Hsp_70_fam"/>
</dbReference>
<dbReference type="SUPFAM" id="SSF53067">
    <property type="entry name" value="Actin-like ATPase domain"/>
    <property type="match status" value="2"/>
</dbReference>
<dbReference type="OrthoDB" id="5332281at2759"/>
<dbReference type="HOGENOM" id="CLU_009958_6_1_1"/>
<evidence type="ECO:0000256" key="1">
    <source>
        <dbReference type="ARBA" id="ARBA00022741"/>
    </source>
</evidence>